<evidence type="ECO:0000256" key="1">
    <source>
        <dbReference type="ARBA" id="ARBA00006397"/>
    </source>
</evidence>
<reference evidence="5" key="1">
    <citation type="submission" date="2020-09" db="EMBL/GenBank/DDBJ databases">
        <title>Comparative genome analyses of four rice-infecting Rhizoctonia solani isolates reveal extensive enrichment of homogalacturonan modification genes.</title>
        <authorList>
            <person name="Lee D.-Y."/>
            <person name="Jeon J."/>
            <person name="Kim K.-T."/>
            <person name="Cheong K."/>
            <person name="Song H."/>
            <person name="Choi G."/>
            <person name="Ko J."/>
            <person name="Opiyo S.O."/>
            <person name="Zuo S."/>
            <person name="Madhav S."/>
            <person name="Lee Y.-H."/>
            <person name="Wang G.-L."/>
        </authorList>
    </citation>
    <scope>NUCLEOTIDE SEQUENCE</scope>
    <source>
        <strain evidence="5">AG1-IA YN-7</strain>
    </source>
</reference>
<comment type="similarity">
    <text evidence="1">Belongs to the proteasome subunit p55 family.</text>
</comment>
<protein>
    <submittedName>
        <fullName evidence="5">Motif in proteasome subunit</fullName>
    </submittedName>
</protein>
<sequence>MAFRGGPHSPVNIEYHSCGNGPKSSVANYTKTLIVSGITNGDADSHLGLEDLGEQPRGPDEGDEEDAIPPDIQMEPDTIRQKVHAAFSHFVLLEGFEWYGRFAGDYHLARYLQQTKVIRHLAYGIDMFVSSESLAYREHAFMFEGLETLAVTSEYEPTLELFYAIAQMMHRNPDLRSILFDCKFAESMSGQWSLVDLICDTSLENRPVFVWPNLSHLVLRFWKGELWKSAEQVELLTKFLVDHPGLETLILQETCLEDSQSETAQQLSLSPYPNSLPVLERLIGSPRLIAGVLESKAACSSVKRVVDNSEEGFDQDNAKIPYIDRIMGALANAPKNQVNRLRLEVPQLDREVYARIARVAPQVRFLEFLRPFVADTTTPNAEDFSPQIDIPDALKNYPNLEIIGGHIVKDFAAALECDHEEAVLALAKQVPAIQAIHEGDGRVIIIHRDSGREVTLIESPRFLNNDDFDWVTFDTDWRHRLVSRRELKRLRDYTSEVDALIPEAESLAQSGQLQAAIDKLLVLEKQARNSADAASTSRLLVAIVKLCRAAQRFDLVNSNITLLAKKHGQLKAATQAMVEEAMTYLPDLESDRAKWLELIEALRSVTEGKIFLETSRARVTLALSLHHERLVAQASDTSEALKSAQTASDLLSELQVETYSSMTRREKTEFLLEQMRLLVLVANMKAETGKSQEGEAEWIKVRVGGRKVNEGFLKEAENEDLKLKYYELMIKYALHNASYLDAAKHYYKVWETPSIKAETEGRGRSTLEYIVYYVVLASHSNEQSDMLHRLYNDPELAKLDLQYNLAKCFVTRELMRWPGIEGLYGAQLRETSVFGRAKDGEKRWEDLHMRVIEHNIRVVSVYYTRITLDRLTGLLDLPLAQTEETLCKLVVDGSVWARIDRPKGIVNFRKPRTADDVLNAWSADVSKMMGLVEKASMGINAELAARAKLGASS</sequence>
<dbReference type="SUPFAM" id="SSF46785">
    <property type="entry name" value="Winged helix' DNA-binding domain"/>
    <property type="match status" value="1"/>
</dbReference>
<dbReference type="InterPro" id="IPR054559">
    <property type="entry name" value="PSMD12-CSN4-like_N"/>
</dbReference>
<dbReference type="PANTHER" id="PTHR10855:SF1">
    <property type="entry name" value="26S PROTEASOME NON-ATPASE REGULATORY SUBUNIT 12"/>
    <property type="match status" value="1"/>
</dbReference>
<name>A0A8H7HCE8_9AGAM</name>
<accession>A0A8H7HCE8</accession>
<dbReference type="Pfam" id="PF01399">
    <property type="entry name" value="PCI"/>
    <property type="match status" value="1"/>
</dbReference>
<evidence type="ECO:0000256" key="2">
    <source>
        <dbReference type="ARBA" id="ARBA00022942"/>
    </source>
</evidence>
<dbReference type="InterPro" id="IPR036388">
    <property type="entry name" value="WH-like_DNA-bd_sf"/>
</dbReference>
<feature type="region of interest" description="Disordered" evidence="3">
    <location>
        <begin position="45"/>
        <end position="71"/>
    </location>
</feature>
<dbReference type="EMBL" id="JACYCC010000034">
    <property type="protein sequence ID" value="KAF8683442.1"/>
    <property type="molecule type" value="Genomic_DNA"/>
</dbReference>
<dbReference type="SMART" id="SM00088">
    <property type="entry name" value="PINT"/>
    <property type="match status" value="1"/>
</dbReference>
<dbReference type="PANTHER" id="PTHR10855">
    <property type="entry name" value="26S PROTEASOME NON-ATPASE REGULATORY SUBUNIT 12/COP9 SIGNALOSOME COMPLEX SUBUNIT 4"/>
    <property type="match status" value="1"/>
</dbReference>
<evidence type="ECO:0000259" key="4">
    <source>
        <dbReference type="PROSITE" id="PS50250"/>
    </source>
</evidence>
<keyword evidence="2 5" id="KW-0647">Proteasome</keyword>
<evidence type="ECO:0000313" key="6">
    <source>
        <dbReference type="Proteomes" id="UP000650582"/>
    </source>
</evidence>
<dbReference type="InterPro" id="IPR000717">
    <property type="entry name" value="PCI_dom"/>
</dbReference>
<dbReference type="Proteomes" id="UP000650582">
    <property type="component" value="Unassembled WGS sequence"/>
</dbReference>
<dbReference type="PROSITE" id="PS50250">
    <property type="entry name" value="PCI"/>
    <property type="match status" value="1"/>
</dbReference>
<dbReference type="GO" id="GO:0005737">
    <property type="term" value="C:cytoplasm"/>
    <property type="evidence" value="ECO:0007669"/>
    <property type="project" value="TreeGrafter"/>
</dbReference>
<evidence type="ECO:0000256" key="3">
    <source>
        <dbReference type="SAM" id="MobiDB-lite"/>
    </source>
</evidence>
<organism evidence="5 6">
    <name type="scientific">Rhizoctonia solani</name>
    <dbReference type="NCBI Taxonomy" id="456999"/>
    <lineage>
        <taxon>Eukaryota</taxon>
        <taxon>Fungi</taxon>
        <taxon>Dikarya</taxon>
        <taxon>Basidiomycota</taxon>
        <taxon>Agaricomycotina</taxon>
        <taxon>Agaricomycetes</taxon>
        <taxon>Cantharellales</taxon>
        <taxon>Ceratobasidiaceae</taxon>
        <taxon>Rhizoctonia</taxon>
    </lineage>
</organism>
<proteinExistence type="inferred from homology"/>
<feature type="domain" description="PCI" evidence="4">
    <location>
        <begin position="738"/>
        <end position="913"/>
    </location>
</feature>
<dbReference type="GO" id="GO:0008541">
    <property type="term" value="C:proteasome regulatory particle, lid subcomplex"/>
    <property type="evidence" value="ECO:0007669"/>
    <property type="project" value="TreeGrafter"/>
</dbReference>
<dbReference type="Gene3D" id="1.10.10.10">
    <property type="entry name" value="Winged helix-like DNA-binding domain superfamily/Winged helix DNA-binding domain"/>
    <property type="match status" value="1"/>
</dbReference>
<dbReference type="InterPro" id="IPR040896">
    <property type="entry name" value="RPN5_C"/>
</dbReference>
<dbReference type="InterPro" id="IPR036390">
    <property type="entry name" value="WH_DNA-bd_sf"/>
</dbReference>
<dbReference type="FunFam" id="1.10.10.10:FF:000070">
    <property type="entry name" value="26S proteasome non-ATPase regulatory subunit 12"/>
    <property type="match status" value="1"/>
</dbReference>
<dbReference type="AlphaFoldDB" id="A0A8H7HCE8"/>
<evidence type="ECO:0000313" key="5">
    <source>
        <dbReference type="EMBL" id="KAF8683442.1"/>
    </source>
</evidence>
<gene>
    <name evidence="5" type="ORF">RHS04_01933</name>
</gene>
<dbReference type="Pfam" id="PF22241">
    <property type="entry name" value="PSMD12-CSN4_N"/>
    <property type="match status" value="1"/>
</dbReference>
<dbReference type="GO" id="GO:0005634">
    <property type="term" value="C:nucleus"/>
    <property type="evidence" value="ECO:0007669"/>
    <property type="project" value="UniProtKB-ARBA"/>
</dbReference>
<comment type="caution">
    <text evidence="5">The sequence shown here is derived from an EMBL/GenBank/DDBJ whole genome shotgun (WGS) entry which is preliminary data.</text>
</comment>
<dbReference type="Pfam" id="PF18098">
    <property type="entry name" value="RPN5_C"/>
    <property type="match status" value="1"/>
</dbReference>
<dbReference type="InterPro" id="IPR040134">
    <property type="entry name" value="PSMD12/CSN4"/>
</dbReference>